<proteinExistence type="predicted"/>
<dbReference type="PANTHER" id="PTHR31793:SF24">
    <property type="entry name" value="LONG-CHAIN ACYL-COA THIOESTERASE FADM"/>
    <property type="match status" value="1"/>
</dbReference>
<dbReference type="Proteomes" id="UP000521922">
    <property type="component" value="Unassembled WGS sequence"/>
</dbReference>
<sequence>MARRRLLLSLRWGDMDAYRHVNNVEVLRLLEEARVRAFGVAAPDGSASMLATGTVVAKHTVEYLLPLDYRPEPVAVDLWVGRTGGASFEVDYEIREPDDSRTYVRASTVCVSYDFDTGRPRRLADDERARLTALAG</sequence>
<organism evidence="1 2">
    <name type="scientific">Kineococcus aurantiacus</name>
    <dbReference type="NCBI Taxonomy" id="37633"/>
    <lineage>
        <taxon>Bacteria</taxon>
        <taxon>Bacillati</taxon>
        <taxon>Actinomycetota</taxon>
        <taxon>Actinomycetes</taxon>
        <taxon>Kineosporiales</taxon>
        <taxon>Kineosporiaceae</taxon>
        <taxon>Kineococcus</taxon>
    </lineage>
</organism>
<dbReference type="Pfam" id="PF13279">
    <property type="entry name" value="4HBT_2"/>
    <property type="match status" value="1"/>
</dbReference>
<comment type="caution">
    <text evidence="1">The sequence shown here is derived from an EMBL/GenBank/DDBJ whole genome shotgun (WGS) entry which is preliminary data.</text>
</comment>
<keyword evidence="1" id="KW-0378">Hydrolase</keyword>
<dbReference type="PANTHER" id="PTHR31793">
    <property type="entry name" value="4-HYDROXYBENZOYL-COA THIOESTERASE FAMILY MEMBER"/>
    <property type="match status" value="1"/>
</dbReference>
<name>A0A7Y9DM64_9ACTN</name>
<accession>A0A7Y9DM64</accession>
<dbReference type="RefSeq" id="WP_343078015.1">
    <property type="nucleotide sequence ID" value="NZ_BAAAGN010000010.1"/>
</dbReference>
<protein>
    <submittedName>
        <fullName evidence="1">Acyl-CoA thioester hydrolase</fullName>
        <ecNumber evidence="1">3.1.2.-</ecNumber>
    </submittedName>
</protein>
<gene>
    <name evidence="1" type="ORF">BJ968_002719</name>
</gene>
<evidence type="ECO:0000313" key="1">
    <source>
        <dbReference type="EMBL" id="NYD23179.1"/>
    </source>
</evidence>
<dbReference type="GO" id="GO:0047617">
    <property type="term" value="F:fatty acyl-CoA hydrolase activity"/>
    <property type="evidence" value="ECO:0007669"/>
    <property type="project" value="TreeGrafter"/>
</dbReference>
<keyword evidence="2" id="KW-1185">Reference proteome</keyword>
<dbReference type="EMBL" id="JACCBB010000001">
    <property type="protein sequence ID" value="NYD23179.1"/>
    <property type="molecule type" value="Genomic_DNA"/>
</dbReference>
<dbReference type="AlphaFoldDB" id="A0A7Y9DM64"/>
<dbReference type="InterPro" id="IPR029069">
    <property type="entry name" value="HotDog_dom_sf"/>
</dbReference>
<evidence type="ECO:0000313" key="2">
    <source>
        <dbReference type="Proteomes" id="UP000521922"/>
    </source>
</evidence>
<dbReference type="EC" id="3.1.2.-" evidence="1"/>
<dbReference type="CDD" id="cd00586">
    <property type="entry name" value="4HBT"/>
    <property type="match status" value="1"/>
</dbReference>
<dbReference type="SUPFAM" id="SSF54637">
    <property type="entry name" value="Thioesterase/thiol ester dehydrase-isomerase"/>
    <property type="match status" value="1"/>
</dbReference>
<reference evidence="1 2" key="1">
    <citation type="submission" date="2020-07" db="EMBL/GenBank/DDBJ databases">
        <title>Sequencing the genomes of 1000 actinobacteria strains.</title>
        <authorList>
            <person name="Klenk H.-P."/>
        </authorList>
    </citation>
    <scope>NUCLEOTIDE SEQUENCE [LARGE SCALE GENOMIC DNA]</scope>
    <source>
        <strain evidence="1 2">DSM 7487</strain>
    </source>
</reference>
<dbReference type="InterPro" id="IPR050563">
    <property type="entry name" value="4-hydroxybenzoyl-CoA_TE"/>
</dbReference>
<dbReference type="Gene3D" id="3.10.129.10">
    <property type="entry name" value="Hotdog Thioesterase"/>
    <property type="match status" value="1"/>
</dbReference>